<dbReference type="InterPro" id="IPR000653">
    <property type="entry name" value="DegT/StrS_aminotransferase"/>
</dbReference>
<protein>
    <submittedName>
        <fullName evidence="4">Spore coat polysaccharide biosynthesis protein SpsC</fullName>
    </submittedName>
</protein>
<proteinExistence type="inferred from homology"/>
<name>A0A0G0N5H9_9BACT</name>
<accession>A0A0G0N5H9</accession>
<sequence length="390" mass="44035">MKKKKLIPVFYPDYGKKEEKAIVDVLRSGWIGLGPKTEDFEQKFSKYMDAKYSVAVNSATAALHLALLAAGVGKGDEVIVPSLTFVSTVHAVMYVGAKPVFADIERDTLCISVNDVKNKITKKTKAVIPVHYGGLPCDLDSLQKIAKSRHIIIIEDAAHACGSIYKGKKIGSLSDYTCFSFHAVKNLATGDGGMITVTDQKTSEKLKRLRWVGITKDTWGRIEKVLEHGLASNRGYGWYYGVHELGYKYHMNDINAALGLVQLAKLDMANKKRRAKAEYYNEHLNGVGDIVCPVLSDVESGTVSAQHNYVIRTKLRDKLHLYLRKHYISTGVHYMPIHLQPFYRNIFPNVKLPVTENEWKKVLTLPLYPKLTRVEQDYIIDRIKEFFKNK</sequence>
<keyword evidence="2 3" id="KW-0663">Pyridoxal phosphate</keyword>
<dbReference type="SUPFAM" id="SSF53383">
    <property type="entry name" value="PLP-dependent transferases"/>
    <property type="match status" value="1"/>
</dbReference>
<dbReference type="InterPro" id="IPR015424">
    <property type="entry name" value="PyrdxlP-dep_Trfase"/>
</dbReference>
<organism evidence="4 5">
    <name type="scientific">Candidatus Woesebacteria bacterium GW2011_GWA1_39_21</name>
    <dbReference type="NCBI Taxonomy" id="1618550"/>
    <lineage>
        <taxon>Bacteria</taxon>
        <taxon>Candidatus Woeseibacteriota</taxon>
    </lineage>
</organism>
<dbReference type="PANTHER" id="PTHR30244">
    <property type="entry name" value="TRANSAMINASE"/>
    <property type="match status" value="1"/>
</dbReference>
<dbReference type="InterPro" id="IPR015421">
    <property type="entry name" value="PyrdxlP-dep_Trfase_major"/>
</dbReference>
<evidence type="ECO:0000313" key="4">
    <source>
        <dbReference type="EMBL" id="KKR10648.1"/>
    </source>
</evidence>
<dbReference type="Proteomes" id="UP000034246">
    <property type="component" value="Unassembled WGS sequence"/>
</dbReference>
<dbReference type="STRING" id="1618550.UT39_C0017G0012"/>
<evidence type="ECO:0000313" key="5">
    <source>
        <dbReference type="Proteomes" id="UP000034246"/>
    </source>
</evidence>
<dbReference type="Pfam" id="PF01041">
    <property type="entry name" value="DegT_DnrJ_EryC1"/>
    <property type="match status" value="1"/>
</dbReference>
<evidence type="ECO:0000256" key="1">
    <source>
        <dbReference type="PIRSR" id="PIRSR000390-1"/>
    </source>
</evidence>
<dbReference type="PATRIC" id="fig|1618550.3.peg.920"/>
<dbReference type="AlphaFoldDB" id="A0A0G0N5H9"/>
<dbReference type="EMBL" id="LBWP01000017">
    <property type="protein sequence ID" value="KKR10648.1"/>
    <property type="molecule type" value="Genomic_DNA"/>
</dbReference>
<comment type="caution">
    <text evidence="4">The sequence shown here is derived from an EMBL/GenBank/DDBJ whole genome shotgun (WGS) entry which is preliminary data.</text>
</comment>
<dbReference type="InterPro" id="IPR015422">
    <property type="entry name" value="PyrdxlP-dep_Trfase_small"/>
</dbReference>
<dbReference type="Gene3D" id="3.40.640.10">
    <property type="entry name" value="Type I PLP-dependent aspartate aminotransferase-like (Major domain)"/>
    <property type="match status" value="1"/>
</dbReference>
<comment type="similarity">
    <text evidence="3">Belongs to the DegT/DnrJ/EryC1 family.</text>
</comment>
<evidence type="ECO:0000256" key="2">
    <source>
        <dbReference type="PIRSR" id="PIRSR000390-2"/>
    </source>
</evidence>
<feature type="modified residue" description="N6-(pyridoxal phosphate)lysine" evidence="2">
    <location>
        <position position="185"/>
    </location>
</feature>
<evidence type="ECO:0000256" key="3">
    <source>
        <dbReference type="RuleBase" id="RU004508"/>
    </source>
</evidence>
<reference evidence="4 5" key="1">
    <citation type="journal article" date="2015" name="Nature">
        <title>rRNA introns, odd ribosomes, and small enigmatic genomes across a large radiation of phyla.</title>
        <authorList>
            <person name="Brown C.T."/>
            <person name="Hug L.A."/>
            <person name="Thomas B.C."/>
            <person name="Sharon I."/>
            <person name="Castelle C.J."/>
            <person name="Singh A."/>
            <person name="Wilkins M.J."/>
            <person name="Williams K.H."/>
            <person name="Banfield J.F."/>
        </authorList>
    </citation>
    <scope>NUCLEOTIDE SEQUENCE [LARGE SCALE GENOMIC DNA]</scope>
</reference>
<dbReference type="PANTHER" id="PTHR30244:SF34">
    <property type="entry name" value="DTDP-4-AMINO-4,6-DIDEOXYGALACTOSE TRANSAMINASE"/>
    <property type="match status" value="1"/>
</dbReference>
<dbReference type="GO" id="GO:0030170">
    <property type="term" value="F:pyridoxal phosphate binding"/>
    <property type="evidence" value="ECO:0007669"/>
    <property type="project" value="TreeGrafter"/>
</dbReference>
<dbReference type="CDD" id="cd00616">
    <property type="entry name" value="AHBA_syn"/>
    <property type="match status" value="1"/>
</dbReference>
<feature type="active site" description="Proton acceptor" evidence="1">
    <location>
        <position position="185"/>
    </location>
</feature>
<dbReference type="PIRSF" id="PIRSF000390">
    <property type="entry name" value="PLP_StrS"/>
    <property type="match status" value="1"/>
</dbReference>
<dbReference type="Gene3D" id="3.90.1150.10">
    <property type="entry name" value="Aspartate Aminotransferase, domain 1"/>
    <property type="match status" value="1"/>
</dbReference>
<dbReference type="GO" id="GO:0000271">
    <property type="term" value="P:polysaccharide biosynthetic process"/>
    <property type="evidence" value="ECO:0007669"/>
    <property type="project" value="TreeGrafter"/>
</dbReference>
<gene>
    <name evidence="4" type="ORF">UT39_C0017G0012</name>
</gene>
<dbReference type="GO" id="GO:0008483">
    <property type="term" value="F:transaminase activity"/>
    <property type="evidence" value="ECO:0007669"/>
    <property type="project" value="TreeGrafter"/>
</dbReference>